<name>A0A4V3V883_9BACI</name>
<gene>
    <name evidence="1" type="ORF">E1I69_07100</name>
</gene>
<dbReference type="OrthoDB" id="2510699at2"/>
<evidence type="ECO:0000313" key="2">
    <source>
        <dbReference type="Proteomes" id="UP000306477"/>
    </source>
</evidence>
<evidence type="ECO:0000313" key="1">
    <source>
        <dbReference type="EMBL" id="THE13673.1"/>
    </source>
</evidence>
<dbReference type="RefSeq" id="WP_136378907.1">
    <property type="nucleotide sequence ID" value="NZ_SLUB01000008.1"/>
</dbReference>
<dbReference type="STRING" id="1033734.GCA_000285535_00388"/>
<accession>A0A4V3V883</accession>
<organism evidence="1 2">
    <name type="scientific">Bacillus timonensis</name>
    <dbReference type="NCBI Taxonomy" id="1033734"/>
    <lineage>
        <taxon>Bacteria</taxon>
        <taxon>Bacillati</taxon>
        <taxon>Bacillota</taxon>
        <taxon>Bacilli</taxon>
        <taxon>Bacillales</taxon>
        <taxon>Bacillaceae</taxon>
        <taxon>Bacillus</taxon>
    </lineage>
</organism>
<dbReference type="AlphaFoldDB" id="A0A4V3V883"/>
<comment type="caution">
    <text evidence="1">The sequence shown here is derived from an EMBL/GenBank/DDBJ whole genome shotgun (WGS) entry which is preliminary data.</text>
</comment>
<proteinExistence type="predicted"/>
<reference evidence="1 2" key="1">
    <citation type="journal article" date="2019" name="Indoor Air">
        <title>Impacts of indoor surface finishes on bacterial viability.</title>
        <authorList>
            <person name="Hu J."/>
            <person name="Maamar S.B."/>
            <person name="Glawe A.J."/>
            <person name="Gottel N."/>
            <person name="Gilbert J.A."/>
            <person name="Hartmann E.M."/>
        </authorList>
    </citation>
    <scope>NUCLEOTIDE SEQUENCE [LARGE SCALE GENOMIC DNA]</scope>
    <source>
        <strain evidence="1 2">AF060A6</strain>
    </source>
</reference>
<protein>
    <submittedName>
        <fullName evidence="1">Uncharacterized protein</fullName>
    </submittedName>
</protein>
<keyword evidence="2" id="KW-1185">Reference proteome</keyword>
<dbReference type="EMBL" id="SLUB01000008">
    <property type="protein sequence ID" value="THE13673.1"/>
    <property type="molecule type" value="Genomic_DNA"/>
</dbReference>
<sequence length="315" mass="36910">MRKQVIFFLLLLCSLPILISLSPVIYNSSYFAKYESPEGIIFLSYSKNWDEQQLEDLYKELIKNKHGEEINLLQEVRVMAGPSPSNSMIIGVYHPFISSITLYKGNEHTSAQEYRDTLSHEYGHHFAYNYFPSHHFPFSKWAKLRGLRHLPIHWNSFFNYSVSSHEWYPQEIFADDYVLLYGPTDEVALDDVYTNEAFYMRTEHENQKLENILGNEDLQQFIEQETGIKIDKNRKLRTPKLTDFTDESLTFSVEQKKDVAYRLNLGDYEYYKISEDQSGSITFSNINLPENAVVSLDVLDLNTSIGFRSKDIHYK</sequence>
<dbReference type="Proteomes" id="UP000306477">
    <property type="component" value="Unassembled WGS sequence"/>
</dbReference>